<sequence length="388" mass="40756">MLKRFAAFLLLVALLVIAPGVEARPGPTSPRAVSATQKPGTLLAYEQIGLSRIYRATAWRITYVTRDYRLRPILSTGVVVLPDKAPANPAARKFIAWAHPTTGVAWKCAPSLRAAPTKSIGGLNEIVANGLVVAATDYPGLGTPGPIGYLVGKGQAYAVIDSVRAARQIPAVGGGSDFGLWGFSQGGHAVLFAAQLAGEYAPELKLKGVAAIAPPTDLATLLKANLNSIAGRILASYTLDSWHEKYGAPLNSLLDGVSQNLIDQVSKNCVDDLGSQIDAAAAQKGLDKQFLRADPSRVPPWKDLMVQNSLYALGNRAPALIIQGGADDIVKPEVTTQFVRGACQAGASVQYVTLKGKGHSGAMDAGHAQAVNWLAQRLAGQPARSNCR</sequence>
<dbReference type="InterPro" id="IPR005152">
    <property type="entry name" value="Lipase_secreted"/>
</dbReference>
<dbReference type="PANTHER" id="PTHR34853:SF1">
    <property type="entry name" value="LIPASE 5"/>
    <property type="match status" value="1"/>
</dbReference>
<protein>
    <submittedName>
        <fullName evidence="2">Lipase</fullName>
    </submittedName>
</protein>
<dbReference type="GO" id="GO:0016042">
    <property type="term" value="P:lipid catabolic process"/>
    <property type="evidence" value="ECO:0007669"/>
    <property type="project" value="InterPro"/>
</dbReference>
<proteinExistence type="predicted"/>
<gene>
    <name evidence="2" type="ORF">DK847_19875</name>
</gene>
<dbReference type="InterPro" id="IPR029058">
    <property type="entry name" value="AB_hydrolase_fold"/>
</dbReference>
<reference evidence="3" key="1">
    <citation type="submission" date="2018-06" db="EMBL/GenBank/DDBJ databases">
        <title>Aestuariibacter litoralis strain KCTC 52945T.</title>
        <authorList>
            <person name="Li X."/>
            <person name="Salam N."/>
            <person name="Li J.-L."/>
            <person name="Chen Y.-M."/>
            <person name="Yang Z.-W."/>
            <person name="Zhang L.-Y."/>
            <person name="Han M.-X."/>
            <person name="Xiao M."/>
            <person name="Li W.-J."/>
        </authorList>
    </citation>
    <scope>NUCLEOTIDE SEQUENCE [LARGE SCALE GENOMIC DNA]</scope>
    <source>
        <strain evidence="3">KCTC 52945</strain>
    </source>
</reference>
<feature type="signal peptide" evidence="1">
    <location>
        <begin position="1"/>
        <end position="23"/>
    </location>
</feature>
<comment type="caution">
    <text evidence="2">The sequence shown here is derived from an EMBL/GenBank/DDBJ whole genome shotgun (WGS) entry which is preliminary data.</text>
</comment>
<accession>A0A2W2ANG2</accession>
<evidence type="ECO:0000256" key="1">
    <source>
        <dbReference type="SAM" id="SignalP"/>
    </source>
</evidence>
<evidence type="ECO:0000313" key="2">
    <source>
        <dbReference type="EMBL" id="PZF75112.1"/>
    </source>
</evidence>
<dbReference type="Gene3D" id="3.40.50.1820">
    <property type="entry name" value="alpha/beta hydrolase"/>
    <property type="match status" value="2"/>
</dbReference>
<keyword evidence="3" id="KW-1185">Reference proteome</keyword>
<dbReference type="Proteomes" id="UP000248795">
    <property type="component" value="Unassembled WGS sequence"/>
</dbReference>
<dbReference type="Pfam" id="PF03583">
    <property type="entry name" value="LIP"/>
    <property type="match status" value="1"/>
</dbReference>
<dbReference type="AlphaFoldDB" id="A0A2W2ANG2"/>
<keyword evidence="1" id="KW-0732">Signal</keyword>
<name>A0A2W2ANG2_9HYPH</name>
<dbReference type="GO" id="GO:0004806">
    <property type="term" value="F:triacylglycerol lipase activity"/>
    <property type="evidence" value="ECO:0007669"/>
    <property type="project" value="InterPro"/>
</dbReference>
<dbReference type="RefSeq" id="WP_111200293.1">
    <property type="nucleotide sequence ID" value="NZ_QKVK01000016.1"/>
</dbReference>
<dbReference type="PIRSF" id="PIRSF029171">
    <property type="entry name" value="Esterase_LipA"/>
    <property type="match status" value="1"/>
</dbReference>
<feature type="chain" id="PRO_5016148330" evidence="1">
    <location>
        <begin position="24"/>
        <end position="388"/>
    </location>
</feature>
<organism evidence="2 3">
    <name type="scientific">Aestuariivirga litoralis</name>
    <dbReference type="NCBI Taxonomy" id="2650924"/>
    <lineage>
        <taxon>Bacteria</taxon>
        <taxon>Pseudomonadati</taxon>
        <taxon>Pseudomonadota</taxon>
        <taxon>Alphaproteobacteria</taxon>
        <taxon>Hyphomicrobiales</taxon>
        <taxon>Aestuariivirgaceae</taxon>
        <taxon>Aestuariivirga</taxon>
    </lineage>
</organism>
<dbReference type="SUPFAM" id="SSF53474">
    <property type="entry name" value="alpha/beta-Hydrolases"/>
    <property type="match status" value="1"/>
</dbReference>
<dbReference type="EMBL" id="QKVK01000016">
    <property type="protein sequence ID" value="PZF75112.1"/>
    <property type="molecule type" value="Genomic_DNA"/>
</dbReference>
<dbReference type="PANTHER" id="PTHR34853">
    <property type="match status" value="1"/>
</dbReference>
<evidence type="ECO:0000313" key="3">
    <source>
        <dbReference type="Proteomes" id="UP000248795"/>
    </source>
</evidence>